<dbReference type="InterPro" id="IPR052358">
    <property type="entry name" value="Aro_Compnd_Degr_Hydrolases"/>
</dbReference>
<keyword evidence="3" id="KW-1185">Reference proteome</keyword>
<dbReference type="PANTHER" id="PTHR35563:SF2">
    <property type="entry name" value="BARREL METAL-DEPENDENT HYDROLASE, PUTATIVE (AFU_ORTHOLOGUE AFUA_1G16240)-RELATED"/>
    <property type="match status" value="1"/>
</dbReference>
<protein>
    <submittedName>
        <fullName evidence="2">Hydrolase</fullName>
    </submittedName>
</protein>
<evidence type="ECO:0000313" key="3">
    <source>
        <dbReference type="Proteomes" id="UP000273143"/>
    </source>
</evidence>
<dbReference type="InterPro" id="IPR032466">
    <property type="entry name" value="Metal_Hydrolase"/>
</dbReference>
<reference evidence="3" key="1">
    <citation type="submission" date="2018-06" db="EMBL/GenBank/DDBJ databases">
        <title>Complete genome of Pseudomonas insecticola strain QZS01.</title>
        <authorList>
            <person name="Wang J."/>
            <person name="Su Q."/>
        </authorList>
    </citation>
    <scope>NUCLEOTIDE SEQUENCE [LARGE SCALE GENOMIC DNA]</scope>
    <source>
        <strain evidence="3">QZS01</strain>
    </source>
</reference>
<accession>A0A3S9XF87</accession>
<dbReference type="GO" id="GO:0016787">
    <property type="term" value="F:hydrolase activity"/>
    <property type="evidence" value="ECO:0007669"/>
    <property type="project" value="UniProtKB-KW"/>
</dbReference>
<evidence type="ECO:0000313" key="2">
    <source>
        <dbReference type="EMBL" id="AZS50956.1"/>
    </source>
</evidence>
<dbReference type="KEGG" id="emo:DM558_09260"/>
<organism evidence="2 3">
    <name type="scientific">Entomomonas moraniae</name>
    <dbReference type="NCBI Taxonomy" id="2213226"/>
    <lineage>
        <taxon>Bacteria</taxon>
        <taxon>Pseudomonadati</taxon>
        <taxon>Pseudomonadota</taxon>
        <taxon>Gammaproteobacteria</taxon>
        <taxon>Pseudomonadales</taxon>
        <taxon>Pseudomonadaceae</taxon>
        <taxon>Entomomonas</taxon>
    </lineage>
</organism>
<dbReference type="EMBL" id="CP029822">
    <property type="protein sequence ID" value="AZS50956.1"/>
    <property type="molecule type" value="Genomic_DNA"/>
</dbReference>
<dbReference type="RefSeq" id="WP_127163673.1">
    <property type="nucleotide sequence ID" value="NZ_CP029822.1"/>
</dbReference>
<keyword evidence="2" id="KW-0378">Hydrolase</keyword>
<evidence type="ECO:0000259" key="1">
    <source>
        <dbReference type="Pfam" id="PF04909"/>
    </source>
</evidence>
<proteinExistence type="predicted"/>
<dbReference type="AlphaFoldDB" id="A0A3S9XF87"/>
<dbReference type="Pfam" id="PF04909">
    <property type="entry name" value="Amidohydro_2"/>
    <property type="match status" value="1"/>
</dbReference>
<gene>
    <name evidence="2" type="ORF">DM558_09260</name>
</gene>
<feature type="domain" description="Amidohydrolase-related" evidence="1">
    <location>
        <begin position="4"/>
        <end position="265"/>
    </location>
</feature>
<dbReference type="PANTHER" id="PTHR35563">
    <property type="entry name" value="BARREL METAL-DEPENDENT HYDROLASE, PUTATIVE (AFU_ORTHOLOGUE AFUA_1G16240)-RELATED"/>
    <property type="match status" value="1"/>
</dbReference>
<dbReference type="Proteomes" id="UP000273143">
    <property type="component" value="Chromosome"/>
</dbReference>
<name>A0A3S9XF87_9GAMM</name>
<dbReference type="SUPFAM" id="SSF51556">
    <property type="entry name" value="Metallo-dependent hydrolases"/>
    <property type="match status" value="1"/>
</dbReference>
<dbReference type="InterPro" id="IPR006680">
    <property type="entry name" value="Amidohydro-rel"/>
</dbReference>
<dbReference type="Gene3D" id="3.20.20.140">
    <property type="entry name" value="Metal-dependent hydrolases"/>
    <property type="match status" value="1"/>
</dbReference>
<sequence>MKFVDSHAHVFTNNLNFIPTARYTPNYDATPDNYISNLTTYGFQYGLLIQPSFLGFDNSYMIAAIAQFPDRLKGVAVVPMDTSLEQLKMMKKQGIIGARLNLFGVPLPDLTTPEAKHFLHNLQAVNWHLELHCPPSFLVKLLPQLQLFDIQVVIDHFGRIDPKKGFDDPDYQTVLSLLNTKQHWVKVSGYYRLGKRPESIKLAQKAYQALKERGLLSRLIWGSDWPNTQHEADETYKGNLDAFRTIVTDPKEQQAILGDNAIKFLTL</sequence>